<evidence type="ECO:0008006" key="5">
    <source>
        <dbReference type="Google" id="ProtNLM"/>
    </source>
</evidence>
<comment type="caution">
    <text evidence="3">The sequence shown here is derived from an EMBL/GenBank/DDBJ whole genome shotgun (WGS) entry which is preliminary data.</text>
</comment>
<evidence type="ECO:0000256" key="2">
    <source>
        <dbReference type="SAM" id="Phobius"/>
    </source>
</evidence>
<name>A0AAV5VAQ4_9BILA</name>
<feature type="transmembrane region" description="Helical" evidence="2">
    <location>
        <begin position="334"/>
        <end position="355"/>
    </location>
</feature>
<feature type="non-terminal residue" evidence="3">
    <location>
        <position position="1"/>
    </location>
</feature>
<feature type="region of interest" description="Disordered" evidence="1">
    <location>
        <begin position="24"/>
        <end position="100"/>
    </location>
</feature>
<keyword evidence="2" id="KW-1133">Transmembrane helix</keyword>
<keyword evidence="2" id="KW-0472">Membrane</keyword>
<organism evidence="3 4">
    <name type="scientific">Pristionchus fissidentatus</name>
    <dbReference type="NCBI Taxonomy" id="1538716"/>
    <lineage>
        <taxon>Eukaryota</taxon>
        <taxon>Metazoa</taxon>
        <taxon>Ecdysozoa</taxon>
        <taxon>Nematoda</taxon>
        <taxon>Chromadorea</taxon>
        <taxon>Rhabditida</taxon>
        <taxon>Rhabditina</taxon>
        <taxon>Diplogasteromorpha</taxon>
        <taxon>Diplogasteroidea</taxon>
        <taxon>Neodiplogasteridae</taxon>
        <taxon>Pristionchus</taxon>
    </lineage>
</organism>
<dbReference type="EMBL" id="BTSY01000002">
    <property type="protein sequence ID" value="GMT16745.1"/>
    <property type="molecule type" value="Genomic_DNA"/>
</dbReference>
<dbReference type="AlphaFoldDB" id="A0AAV5VAQ4"/>
<feature type="region of interest" description="Disordered" evidence="1">
    <location>
        <begin position="140"/>
        <end position="183"/>
    </location>
</feature>
<gene>
    <name evidence="3" type="ORF">PFISCL1PPCAC_8042</name>
</gene>
<feature type="transmembrane region" description="Helical" evidence="2">
    <location>
        <begin position="376"/>
        <end position="397"/>
    </location>
</feature>
<proteinExistence type="predicted"/>
<evidence type="ECO:0000256" key="1">
    <source>
        <dbReference type="SAM" id="MobiDB-lite"/>
    </source>
</evidence>
<feature type="compositionally biased region" description="Acidic residues" evidence="1">
    <location>
        <begin position="31"/>
        <end position="49"/>
    </location>
</feature>
<accession>A0AAV5VAQ4</accession>
<feature type="compositionally biased region" description="Low complexity" evidence="1">
    <location>
        <begin position="50"/>
        <end position="86"/>
    </location>
</feature>
<dbReference type="Proteomes" id="UP001432322">
    <property type="component" value="Unassembled WGS sequence"/>
</dbReference>
<evidence type="ECO:0000313" key="4">
    <source>
        <dbReference type="Proteomes" id="UP001432322"/>
    </source>
</evidence>
<protein>
    <recommendedName>
        <fullName evidence="5">G protein-coupled receptor</fullName>
    </recommendedName>
</protein>
<feature type="transmembrane region" description="Helical" evidence="2">
    <location>
        <begin position="446"/>
        <end position="468"/>
    </location>
</feature>
<evidence type="ECO:0000313" key="3">
    <source>
        <dbReference type="EMBL" id="GMT16745.1"/>
    </source>
</evidence>
<reference evidence="3" key="1">
    <citation type="submission" date="2023-10" db="EMBL/GenBank/DDBJ databases">
        <title>Genome assembly of Pristionchus species.</title>
        <authorList>
            <person name="Yoshida K."/>
            <person name="Sommer R.J."/>
        </authorList>
    </citation>
    <scope>NUCLEOTIDE SEQUENCE</scope>
    <source>
        <strain evidence="3">RS5133</strain>
    </source>
</reference>
<keyword evidence="4" id="KW-1185">Reference proteome</keyword>
<sequence>EPMVIVARNGEIEENGQVAVKQLVDTVDKDNDGEEEEYIEGEEGDEEESTSASPRPTTRPTVTSTTPRPTVPSTRPTVPTPRSTTAFPRVPTQDRSPHWVNRIGEGEDWEDILKRGQNLPPATTRRITIQRVTTTVPVTTTTQTTTTTTEPTTTTTEPTTTTTTPSTTTTTTMEPTTTTTTTARPVTRRITLPDYPEFERFEPEVESTTTTRSARPAQREHLDLDEDEVEPTTHSVAPPPSVDYPLFDRFDPTLNGIPSISQSGDSSFHSIVPSSGDSQDYIAFNDPEVIPIQIGRIPAKGKGKSGRPNLSLLSHRRHFDSLHTETYRSANRGFGLLLCLVLTVATLPSLLIVILGAMNYGRGSHPMDRSKISDMVGVLSVVMSLFLLFIVPLLLLYSTVGLLFSHTHHTLCPLVQPPTDTLEDVILVMEGCARVQTPLIRMEQSALMAALSAFPAAVILLQLSNYFLRMRREHYWTHSDSDLM</sequence>
<keyword evidence="2" id="KW-0812">Transmembrane</keyword>